<proteinExistence type="predicted"/>
<evidence type="ECO:0000256" key="1">
    <source>
        <dbReference type="SAM" id="SignalP"/>
    </source>
</evidence>
<organism evidence="2 3">
    <name type="scientific">Gymnopilus dilepis</name>
    <dbReference type="NCBI Taxonomy" id="231916"/>
    <lineage>
        <taxon>Eukaryota</taxon>
        <taxon>Fungi</taxon>
        <taxon>Dikarya</taxon>
        <taxon>Basidiomycota</taxon>
        <taxon>Agaricomycotina</taxon>
        <taxon>Agaricomycetes</taxon>
        <taxon>Agaricomycetidae</taxon>
        <taxon>Agaricales</taxon>
        <taxon>Agaricineae</taxon>
        <taxon>Hymenogastraceae</taxon>
        <taxon>Gymnopilus</taxon>
    </lineage>
</organism>
<dbReference type="AlphaFoldDB" id="A0A409W479"/>
<name>A0A409W479_9AGAR</name>
<dbReference type="OrthoDB" id="2964894at2759"/>
<dbReference type="EMBL" id="NHYE01005414">
    <property type="protein sequence ID" value="PPQ73268.1"/>
    <property type="molecule type" value="Genomic_DNA"/>
</dbReference>
<evidence type="ECO:0000313" key="3">
    <source>
        <dbReference type="Proteomes" id="UP000284706"/>
    </source>
</evidence>
<feature type="chain" id="PRO_5019487679" description="CBM1 domain-containing protein" evidence="1">
    <location>
        <begin position="19"/>
        <end position="90"/>
    </location>
</feature>
<protein>
    <recommendedName>
        <fullName evidence="4">CBM1 domain-containing protein</fullName>
    </recommendedName>
</protein>
<evidence type="ECO:0008006" key="4">
    <source>
        <dbReference type="Google" id="ProtNLM"/>
    </source>
</evidence>
<dbReference type="InParanoid" id="A0A409W479"/>
<gene>
    <name evidence="2" type="ORF">CVT26_015226</name>
</gene>
<sequence length="90" mass="9416">MFPRLLFAVSMFLVSTVAQVYVPPPGLFCCPPVGPDGLPLAAQQQGPFNLFCEYGTDQQCIYNPATGAGATIAGCPPQAIPNPHPPTCPV</sequence>
<keyword evidence="3" id="KW-1185">Reference proteome</keyword>
<feature type="signal peptide" evidence="1">
    <location>
        <begin position="1"/>
        <end position="18"/>
    </location>
</feature>
<evidence type="ECO:0000313" key="2">
    <source>
        <dbReference type="EMBL" id="PPQ73268.1"/>
    </source>
</evidence>
<dbReference type="Proteomes" id="UP000284706">
    <property type="component" value="Unassembled WGS sequence"/>
</dbReference>
<accession>A0A409W479</accession>
<comment type="caution">
    <text evidence="2">The sequence shown here is derived from an EMBL/GenBank/DDBJ whole genome shotgun (WGS) entry which is preliminary data.</text>
</comment>
<reference evidence="2 3" key="1">
    <citation type="journal article" date="2018" name="Evol. Lett.">
        <title>Horizontal gene cluster transfer increased hallucinogenic mushroom diversity.</title>
        <authorList>
            <person name="Reynolds H.T."/>
            <person name="Vijayakumar V."/>
            <person name="Gluck-Thaler E."/>
            <person name="Korotkin H.B."/>
            <person name="Matheny P.B."/>
            <person name="Slot J.C."/>
        </authorList>
    </citation>
    <scope>NUCLEOTIDE SEQUENCE [LARGE SCALE GENOMIC DNA]</scope>
    <source>
        <strain evidence="2 3">SRW20</strain>
    </source>
</reference>
<keyword evidence="1" id="KW-0732">Signal</keyword>